<dbReference type="PROSITE" id="PS51750">
    <property type="entry name" value="BRO_N"/>
    <property type="match status" value="1"/>
</dbReference>
<proteinExistence type="predicted"/>
<feature type="domain" description="Bro-N" evidence="1">
    <location>
        <begin position="2"/>
        <end position="112"/>
    </location>
</feature>
<dbReference type="PANTHER" id="PTHR36180:SF2">
    <property type="entry name" value="BRO FAMILY PROTEIN"/>
    <property type="match status" value="1"/>
</dbReference>
<evidence type="ECO:0000313" key="3">
    <source>
        <dbReference type="Proteomes" id="UP000293154"/>
    </source>
</evidence>
<keyword evidence="3" id="KW-1185">Reference proteome</keyword>
<dbReference type="InterPro" id="IPR003497">
    <property type="entry name" value="BRO_N_domain"/>
</dbReference>
<dbReference type="AlphaFoldDB" id="A0A411WM11"/>
<protein>
    <recommendedName>
        <fullName evidence="1">Bro-N domain-containing protein</fullName>
    </recommendedName>
</protein>
<evidence type="ECO:0000313" key="2">
    <source>
        <dbReference type="EMBL" id="QBH97186.1"/>
    </source>
</evidence>
<reference evidence="2 3" key="1">
    <citation type="submission" date="2019-03" db="EMBL/GenBank/DDBJ databases">
        <title>Pragia sp. nov. isolated from the gut tract of Carduelis flavirostris.</title>
        <authorList>
            <person name="Ge Y."/>
        </authorList>
    </citation>
    <scope>NUCLEOTIDE SEQUENCE [LARGE SCALE GENOMIC DNA]</scope>
    <source>
        <strain evidence="2 3">CF-458</strain>
    </source>
</reference>
<name>A0A411WM11_9GAMM</name>
<dbReference type="SMART" id="SM01040">
    <property type="entry name" value="Bro-N"/>
    <property type="match status" value="1"/>
</dbReference>
<dbReference type="EMBL" id="CP034752">
    <property type="protein sequence ID" value="QBH97186.1"/>
    <property type="molecule type" value="Genomic_DNA"/>
</dbReference>
<dbReference type="OrthoDB" id="6555472at2"/>
<dbReference type="RefSeq" id="WP_130592124.1">
    <property type="nucleotide sequence ID" value="NZ_CP034752.1"/>
</dbReference>
<evidence type="ECO:0000259" key="1">
    <source>
        <dbReference type="PROSITE" id="PS51750"/>
    </source>
</evidence>
<dbReference type="PANTHER" id="PTHR36180">
    <property type="entry name" value="DNA-BINDING PROTEIN-RELATED-RELATED"/>
    <property type="match status" value="1"/>
</dbReference>
<sequence>MKNQLMTFKSHELGISLNGMLYQGKPVFVAVDLAESLGYADPHGALTKHCKSLIKLDSAETGELGLGFRPKGIILALESDAYRLIMRSHLPSAERVQDWVCEEVLPSIRETGSYGHQPKPMSEMEMIAAMAADAVRQQNRLIHIEDKVAEVTDLLDDISRGATPSGWAGYSELKAQCGLSDTKCRQLVAAYDIDHKPIPFIAPGGTKSTMTIVRELPFMTAFRKLMHEAEPRGTRWYHSKMGIFQVIGWEK</sequence>
<organism evidence="2 3">
    <name type="scientific">Limnobaculum zhutongyuii</name>
    <dbReference type="NCBI Taxonomy" id="2498113"/>
    <lineage>
        <taxon>Bacteria</taxon>
        <taxon>Pseudomonadati</taxon>
        <taxon>Pseudomonadota</taxon>
        <taxon>Gammaproteobacteria</taxon>
        <taxon>Enterobacterales</taxon>
        <taxon>Budviciaceae</taxon>
        <taxon>Limnobaculum</taxon>
    </lineage>
</organism>
<gene>
    <name evidence="2" type="ORF">EKN56_12755</name>
</gene>
<dbReference type="Pfam" id="PF02498">
    <property type="entry name" value="Bro-N"/>
    <property type="match status" value="1"/>
</dbReference>
<dbReference type="KEGG" id="prag:EKN56_12755"/>
<dbReference type="Proteomes" id="UP000293154">
    <property type="component" value="Chromosome"/>
</dbReference>
<accession>A0A411WM11</accession>